<keyword evidence="1" id="KW-0802">TPR repeat</keyword>
<accession>A0A315XT58</accession>
<feature type="coiled-coil region" evidence="2">
    <location>
        <begin position="312"/>
        <end position="400"/>
    </location>
</feature>
<protein>
    <submittedName>
        <fullName evidence="3">Uncharacterized protein</fullName>
    </submittedName>
</protein>
<dbReference type="OrthoDB" id="7056196at2"/>
<dbReference type="RefSeq" id="WP_109727904.1">
    <property type="nucleotide sequence ID" value="NZ_QGDI01000017.1"/>
</dbReference>
<dbReference type="InterPro" id="IPR019734">
    <property type="entry name" value="TPR_rpt"/>
</dbReference>
<reference evidence="3 4" key="1">
    <citation type="submission" date="2018-05" db="EMBL/GenBank/DDBJ databases">
        <title>The Hungate 1000. A catalogue of reference genomes from the rumen microbiome.</title>
        <authorList>
            <person name="Kelly W."/>
        </authorList>
    </citation>
    <scope>NUCLEOTIDE SEQUENCE [LARGE SCALE GENOMIC DNA]</scope>
    <source>
        <strain evidence="3 4">SAb67</strain>
    </source>
</reference>
<dbReference type="AlphaFoldDB" id="A0A315XT58"/>
<evidence type="ECO:0000256" key="1">
    <source>
        <dbReference type="PROSITE-ProRule" id="PRU00339"/>
    </source>
</evidence>
<dbReference type="Proteomes" id="UP000245720">
    <property type="component" value="Unassembled WGS sequence"/>
</dbReference>
<sequence>MKQLTCEMCGSTDMLKQDGVFVCQTCGCKYTVEEARKMMIEGTVNVTGTVKVDKSDEMDNLAVLAERALKEGNYESAEHYYDSILKINPENWRANFYKSFCSTMQSKLINLASRFYTTLNAAQSSVQIIEKTEPIDCDSIIEIIDKITSLAILVFYNRFNLYQETESGWDFFETDYETIISNVLTFDLNAVVAKYVSNEIIQAVDSSYQELSETVSTINSYLFGSTNKYNVLMNDLFDSANKVIKESKRQLQKSKNDAYWNENAEKRKQLESESATLETQLKQLHVQVDPYDSEIKAWKKKRKTETPAVEEKKKLEEQISALNQQKSNLSLFKGKEKKALQAQIDELNSRLPTINESIKIEKKELNNLCDGKIKELEGAAKPLKDKIDAIEKRIKEIKKELTMDR</sequence>
<evidence type="ECO:0000313" key="4">
    <source>
        <dbReference type="Proteomes" id="UP000245720"/>
    </source>
</evidence>
<dbReference type="EMBL" id="QGDI01000017">
    <property type="protein sequence ID" value="PWJ09946.1"/>
    <property type="molecule type" value="Genomic_DNA"/>
</dbReference>
<proteinExistence type="predicted"/>
<dbReference type="PROSITE" id="PS50005">
    <property type="entry name" value="TPR"/>
    <property type="match status" value="1"/>
</dbReference>
<dbReference type="InterPro" id="IPR011990">
    <property type="entry name" value="TPR-like_helical_dom_sf"/>
</dbReference>
<keyword evidence="2" id="KW-0175">Coiled coil</keyword>
<organism evidence="3 4">
    <name type="scientific">Ruminococcus flavefaciens</name>
    <dbReference type="NCBI Taxonomy" id="1265"/>
    <lineage>
        <taxon>Bacteria</taxon>
        <taxon>Bacillati</taxon>
        <taxon>Bacillota</taxon>
        <taxon>Clostridia</taxon>
        <taxon>Eubacteriales</taxon>
        <taxon>Oscillospiraceae</taxon>
        <taxon>Ruminococcus</taxon>
    </lineage>
</organism>
<evidence type="ECO:0000256" key="2">
    <source>
        <dbReference type="SAM" id="Coils"/>
    </source>
</evidence>
<comment type="caution">
    <text evidence="3">The sequence shown here is derived from an EMBL/GenBank/DDBJ whole genome shotgun (WGS) entry which is preliminary data.</text>
</comment>
<evidence type="ECO:0000313" key="3">
    <source>
        <dbReference type="EMBL" id="PWJ09946.1"/>
    </source>
</evidence>
<feature type="repeat" description="TPR" evidence="1">
    <location>
        <begin position="58"/>
        <end position="91"/>
    </location>
</feature>
<feature type="coiled-coil region" evidence="2">
    <location>
        <begin position="237"/>
        <end position="287"/>
    </location>
</feature>
<gene>
    <name evidence="3" type="ORF">IE37_03240</name>
</gene>
<dbReference type="Gene3D" id="1.25.40.10">
    <property type="entry name" value="Tetratricopeptide repeat domain"/>
    <property type="match status" value="1"/>
</dbReference>
<dbReference type="SUPFAM" id="SSF48452">
    <property type="entry name" value="TPR-like"/>
    <property type="match status" value="1"/>
</dbReference>
<name>A0A315XT58_RUMFL</name>